<dbReference type="RefSeq" id="WP_104321701.1">
    <property type="nucleotide sequence ID" value="NZ_PSSX01000006.1"/>
</dbReference>
<evidence type="ECO:0000313" key="2">
    <source>
        <dbReference type="Proteomes" id="UP000239917"/>
    </source>
</evidence>
<sequence>MSLTRQPNIICRWEPTELASTILSPSSRQVIRSWISFNEFLDEHHDPVMLLMDNHATNSFRNLVQVTNPDFAPTVVLNELLRKGVVEPLDSGYLMLRRSVYAPSQPRLPGDSRVDQVFESEDEIPRRRFNDAV</sequence>
<gene>
    <name evidence="1" type="ORF">KEHDKFFH_09520</name>
</gene>
<dbReference type="OrthoDB" id="6369094at2"/>
<keyword evidence="2" id="KW-1185">Reference proteome</keyword>
<dbReference type="AlphaFoldDB" id="A0A2S5ZBC9"/>
<comment type="caution">
    <text evidence="1">The sequence shown here is derived from an EMBL/GenBank/DDBJ whole genome shotgun (WGS) entry which is preliminary data.</text>
</comment>
<reference evidence="1 2" key="1">
    <citation type="submission" date="2018-01" db="EMBL/GenBank/DDBJ databases">
        <title>Complete genome sequences of the type strains of Marinobacter flavimaris and Marinobacter maroccanus.</title>
        <authorList>
            <person name="Palau M."/>
            <person name="Boujida N."/>
            <person name="Manresa A."/>
            <person name="Minana-Galbis D."/>
        </authorList>
    </citation>
    <scope>NUCLEOTIDE SEQUENCE [LARGE SCALE GENOMIC DNA]</scope>
    <source>
        <strain evidence="1 2">N4</strain>
    </source>
</reference>
<evidence type="ECO:0000313" key="1">
    <source>
        <dbReference type="EMBL" id="PPI84502.1"/>
    </source>
</evidence>
<protein>
    <submittedName>
        <fullName evidence="1">Uncharacterized protein</fullName>
    </submittedName>
</protein>
<dbReference type="Proteomes" id="UP000239917">
    <property type="component" value="Unassembled WGS sequence"/>
</dbReference>
<dbReference type="EMBL" id="PSSX01000006">
    <property type="protein sequence ID" value="PPI84502.1"/>
    <property type="molecule type" value="Genomic_DNA"/>
</dbReference>
<name>A0A2S5ZBC9_9GAMM</name>
<accession>A0A2S5ZBC9</accession>
<organism evidence="1 2">
    <name type="scientific">Marinobacter maroccanus</name>
    <dbReference type="NCBI Taxonomy" id="2055143"/>
    <lineage>
        <taxon>Bacteria</taxon>
        <taxon>Pseudomonadati</taxon>
        <taxon>Pseudomonadota</taxon>
        <taxon>Gammaproteobacteria</taxon>
        <taxon>Pseudomonadales</taxon>
        <taxon>Marinobacteraceae</taxon>
        <taxon>Marinobacter</taxon>
    </lineage>
</organism>
<proteinExistence type="predicted"/>